<name>A0A8I1EBQ7_PSEPU</name>
<comment type="caution">
    <text evidence="1">The sequence shown here is derived from an EMBL/GenBank/DDBJ whole genome shotgun (WGS) entry which is preliminary data.</text>
</comment>
<organism evidence="1 2">
    <name type="scientific">Pseudomonas putida</name>
    <name type="common">Arthrobacter siderocapsulatus</name>
    <dbReference type="NCBI Taxonomy" id="303"/>
    <lineage>
        <taxon>Bacteria</taxon>
        <taxon>Pseudomonadati</taxon>
        <taxon>Pseudomonadota</taxon>
        <taxon>Gammaproteobacteria</taxon>
        <taxon>Pseudomonadales</taxon>
        <taxon>Pseudomonadaceae</taxon>
        <taxon>Pseudomonas</taxon>
    </lineage>
</organism>
<reference evidence="1" key="1">
    <citation type="submission" date="2020-12" db="EMBL/GenBank/DDBJ databases">
        <title>Enhanced detection system for hospital associated transmission using whole genome sequencing surveillance.</title>
        <authorList>
            <person name="Harrison L.H."/>
            <person name="Van Tyne D."/>
            <person name="Marsh J.W."/>
            <person name="Griffith M.P."/>
            <person name="Snyder D.J."/>
            <person name="Cooper V.S."/>
            <person name="Mustapha M."/>
        </authorList>
    </citation>
    <scope>NUCLEOTIDE SEQUENCE</scope>
    <source>
        <strain evidence="1">PSB00042</strain>
    </source>
</reference>
<dbReference type="Proteomes" id="UP000637061">
    <property type="component" value="Unassembled WGS sequence"/>
</dbReference>
<evidence type="ECO:0000313" key="2">
    <source>
        <dbReference type="Proteomes" id="UP000637061"/>
    </source>
</evidence>
<accession>A0A8I1EBQ7</accession>
<dbReference type="EMBL" id="JAEHTE010000001">
    <property type="protein sequence ID" value="MBI6882736.1"/>
    <property type="molecule type" value="Genomic_DNA"/>
</dbReference>
<proteinExistence type="predicted"/>
<dbReference type="RefSeq" id="WP_198746344.1">
    <property type="nucleotide sequence ID" value="NZ_JAEHTE010000001.1"/>
</dbReference>
<evidence type="ECO:0000313" key="1">
    <source>
        <dbReference type="EMBL" id="MBI6882736.1"/>
    </source>
</evidence>
<gene>
    <name evidence="1" type="ORF">JEU22_02325</name>
</gene>
<sequence length="283" mass="32037">MQRWMNWLIMKNLKESLDDGGIQQHIHGHQPMYDPLSSMILEDGHPINLKDPAVGRFLKLLNVDSKDPQDNLKYVSERFSRWHSTCLEKPGIAAYGSVEFDHLMSFRSVENGWLELDRVIKELTGSTLTRIADTTQDSVLFNLEDPGLDGKVCYTLNLLLGYSQGEFREHKAWGSSAKGVLDHIEAILASEGDRYLKYGYDSMSPGPVAVYIKRNDATQLLIPVKPSKSPDGGFDDHSRPVLDLERLNWHRPNRELLTALLDYVPNEAAKRIKGDYVGMELGI</sequence>
<dbReference type="AlphaFoldDB" id="A0A8I1EBQ7"/>
<protein>
    <submittedName>
        <fullName evidence="1">Uncharacterized protein</fullName>
    </submittedName>
</protein>